<gene>
    <name evidence="2" type="ORF">AVDCRST_MAG61-3044</name>
</gene>
<name>A0A6J4LID1_9ACTN</name>
<dbReference type="AlphaFoldDB" id="A0A6J4LID1"/>
<reference evidence="2" key="1">
    <citation type="submission" date="2020-02" db="EMBL/GenBank/DDBJ databases">
        <authorList>
            <person name="Meier V. D."/>
        </authorList>
    </citation>
    <scope>NUCLEOTIDE SEQUENCE</scope>
    <source>
        <strain evidence="2">AVDCRST_MAG61</strain>
    </source>
</reference>
<evidence type="ECO:0000256" key="1">
    <source>
        <dbReference type="SAM" id="MobiDB-lite"/>
    </source>
</evidence>
<proteinExistence type="predicted"/>
<evidence type="ECO:0000313" key="2">
    <source>
        <dbReference type="EMBL" id="CAA9333740.1"/>
    </source>
</evidence>
<feature type="non-terminal residue" evidence="2">
    <location>
        <position position="1"/>
    </location>
</feature>
<dbReference type="EMBL" id="CADCTT010000370">
    <property type="protein sequence ID" value="CAA9333740.1"/>
    <property type="molecule type" value="Genomic_DNA"/>
</dbReference>
<protein>
    <submittedName>
        <fullName evidence="2">Uncharacterized protein</fullName>
    </submittedName>
</protein>
<sequence>HRFDSDRRLHALPRATMPLVTRTDTVVLRDVAVRGPAGSRTDGPRAATAPHTGGT</sequence>
<organism evidence="2">
    <name type="scientific">uncultured Friedmanniella sp</name>
    <dbReference type="NCBI Taxonomy" id="335381"/>
    <lineage>
        <taxon>Bacteria</taxon>
        <taxon>Bacillati</taxon>
        <taxon>Actinomycetota</taxon>
        <taxon>Actinomycetes</taxon>
        <taxon>Propionibacteriales</taxon>
        <taxon>Nocardioidaceae</taxon>
        <taxon>Friedmanniella</taxon>
        <taxon>environmental samples</taxon>
    </lineage>
</organism>
<feature type="region of interest" description="Disordered" evidence="1">
    <location>
        <begin position="33"/>
        <end position="55"/>
    </location>
</feature>
<accession>A0A6J4LID1</accession>